<reference evidence="3" key="1">
    <citation type="submission" date="2016-10" db="EMBL/GenBank/DDBJ databases">
        <authorList>
            <person name="Varghese N."/>
            <person name="Submissions S."/>
        </authorList>
    </citation>
    <scope>NUCLEOTIDE SEQUENCE [LARGE SCALE GENOMIC DNA]</scope>
    <source>
        <strain evidence="3">IBRC-M 10760</strain>
    </source>
</reference>
<evidence type="ECO:0000313" key="2">
    <source>
        <dbReference type="EMBL" id="SDF00018.1"/>
    </source>
</evidence>
<accession>A0A1G7HHY9</accession>
<dbReference type="EMBL" id="FNBK01000003">
    <property type="protein sequence ID" value="SDF00018.1"/>
    <property type="molecule type" value="Genomic_DNA"/>
</dbReference>
<dbReference type="OrthoDB" id="147476at2157"/>
<dbReference type="InterPro" id="IPR041049">
    <property type="entry name" value="DUF5615"/>
</dbReference>
<organism evidence="2 3">
    <name type="scientific">Halorientalis regularis</name>
    <dbReference type="NCBI Taxonomy" id="660518"/>
    <lineage>
        <taxon>Archaea</taxon>
        <taxon>Methanobacteriati</taxon>
        <taxon>Methanobacteriota</taxon>
        <taxon>Stenosarchaea group</taxon>
        <taxon>Halobacteria</taxon>
        <taxon>Halobacteriales</taxon>
        <taxon>Haloarculaceae</taxon>
        <taxon>Halorientalis</taxon>
    </lineage>
</organism>
<proteinExistence type="predicted"/>
<evidence type="ECO:0000313" key="3">
    <source>
        <dbReference type="Proteomes" id="UP000199076"/>
    </source>
</evidence>
<gene>
    <name evidence="2" type="ORF">SAMN05216218_10331</name>
</gene>
<dbReference type="RefSeq" id="WP_092688488.1">
    <property type="nucleotide sequence ID" value="NZ_FNBK01000003.1"/>
</dbReference>
<dbReference type="Proteomes" id="UP000199076">
    <property type="component" value="Unassembled WGS sequence"/>
</dbReference>
<evidence type="ECO:0000259" key="1">
    <source>
        <dbReference type="Pfam" id="PF18480"/>
    </source>
</evidence>
<dbReference type="STRING" id="660518.SAMN05216218_10331"/>
<name>A0A1G7HHY9_9EURY</name>
<dbReference type="AlphaFoldDB" id="A0A1G7HHY9"/>
<keyword evidence="3" id="KW-1185">Reference proteome</keyword>
<sequence>MGYRLLADENIERATISYLQKLGHDIEQIGDVPDLELGSDDESIAAYANETNRVVLTQDDDFFTELNIDDTAGVLFQTDQTLSAREVGDIVHEMSEYLEQDDITLEYVSRNWL</sequence>
<feature type="domain" description="DUF5615" evidence="1">
    <location>
        <begin position="4"/>
        <end position="103"/>
    </location>
</feature>
<dbReference type="Pfam" id="PF18480">
    <property type="entry name" value="DUF5615"/>
    <property type="match status" value="1"/>
</dbReference>
<protein>
    <recommendedName>
        <fullName evidence="1">DUF5615 domain-containing protein</fullName>
    </recommendedName>
</protein>